<dbReference type="RefSeq" id="WP_283758670.1">
    <property type="nucleotide sequence ID" value="NZ_JAQOSQ010000011.1"/>
</dbReference>
<protein>
    <submittedName>
        <fullName evidence="1">Uncharacterized protein</fullName>
    </submittedName>
</protein>
<proteinExistence type="predicted"/>
<reference evidence="1 2" key="1">
    <citation type="submission" date="2023-01" db="EMBL/GenBank/DDBJ databases">
        <title>Novel diversity within Roseofilum (Cyanobacteria; Desertifilaceae) from marine benthic mats with descriptions of four novel species.</title>
        <authorList>
            <person name="Wang Y."/>
            <person name="Berthold D.E."/>
            <person name="Hu J."/>
            <person name="Lefler F.W."/>
            <person name="Laughinghouse H.D. IV."/>
        </authorList>
    </citation>
    <scope>NUCLEOTIDE SEQUENCE [LARGE SCALE GENOMIC DNA]</scope>
    <source>
        <strain evidence="1 2">BLCC-M143</strain>
    </source>
</reference>
<accession>A0ABT7BXU9</accession>
<evidence type="ECO:0000313" key="2">
    <source>
        <dbReference type="Proteomes" id="UP001232992"/>
    </source>
</evidence>
<evidence type="ECO:0000313" key="1">
    <source>
        <dbReference type="EMBL" id="MDJ1184019.1"/>
    </source>
</evidence>
<keyword evidence="2" id="KW-1185">Reference proteome</keyword>
<gene>
    <name evidence="1" type="ORF">PMH09_12560</name>
</gene>
<dbReference type="EMBL" id="JAQOSQ010000011">
    <property type="protein sequence ID" value="MDJ1184019.1"/>
    <property type="molecule type" value="Genomic_DNA"/>
</dbReference>
<name>A0ABT7BXU9_9CYAN</name>
<comment type="caution">
    <text evidence="1">The sequence shown here is derived from an EMBL/GenBank/DDBJ whole genome shotgun (WGS) entry which is preliminary data.</text>
</comment>
<sequence>MPRTPDEYAVHLFMDGGHREVVRFATIKDFQKWYASDVVPKQDDSAFISVPMKKNEGEYMTIRPVSILAIRVEPIYSSSMDRTPVDDE</sequence>
<organism evidence="1 2">
    <name type="scientific">Roseofilum casamattae BLCC-M143</name>
    <dbReference type="NCBI Taxonomy" id="3022442"/>
    <lineage>
        <taxon>Bacteria</taxon>
        <taxon>Bacillati</taxon>
        <taxon>Cyanobacteriota</taxon>
        <taxon>Cyanophyceae</taxon>
        <taxon>Desertifilales</taxon>
        <taxon>Desertifilaceae</taxon>
        <taxon>Roseofilum</taxon>
        <taxon>Roseofilum casamattae</taxon>
    </lineage>
</organism>
<dbReference type="Proteomes" id="UP001232992">
    <property type="component" value="Unassembled WGS sequence"/>
</dbReference>